<reference evidence="8 9" key="1">
    <citation type="submission" date="2018-12" db="EMBL/GenBank/DDBJ databases">
        <authorList>
            <consortium name="Pathogen Informatics"/>
        </authorList>
    </citation>
    <scope>NUCLEOTIDE SEQUENCE [LARGE SCALE GENOMIC DNA]</scope>
    <source>
        <strain evidence="8 9">NCTC5906</strain>
    </source>
</reference>
<evidence type="ECO:0000259" key="7">
    <source>
        <dbReference type="Pfam" id="PF07732"/>
    </source>
</evidence>
<dbReference type="GO" id="GO:0005507">
    <property type="term" value="F:copper ion binding"/>
    <property type="evidence" value="ECO:0007669"/>
    <property type="project" value="InterPro"/>
</dbReference>
<evidence type="ECO:0000256" key="4">
    <source>
        <dbReference type="ARBA" id="ARBA00023306"/>
    </source>
</evidence>
<dbReference type="Pfam" id="PF07732">
    <property type="entry name" value="Cu-oxidase_3"/>
    <property type="match status" value="1"/>
</dbReference>
<dbReference type="GO" id="GO:0030288">
    <property type="term" value="C:outer membrane-bounded periplasmic space"/>
    <property type="evidence" value="ECO:0007669"/>
    <property type="project" value="UniProtKB-UniRule"/>
</dbReference>
<comment type="function">
    <text evidence="5">Cell division protein that is required for growth during stress conditions. May be involved in protecting or stabilizing the divisomal assembly under conditions of stress.</text>
</comment>
<evidence type="ECO:0000313" key="8">
    <source>
        <dbReference type="EMBL" id="VEF42277.1"/>
    </source>
</evidence>
<evidence type="ECO:0000256" key="1">
    <source>
        <dbReference type="ARBA" id="ARBA00022618"/>
    </source>
</evidence>
<dbReference type="InterPro" id="IPR045087">
    <property type="entry name" value="Cu-oxidase_fam"/>
</dbReference>
<evidence type="ECO:0000256" key="6">
    <source>
        <dbReference type="SAM" id="SignalP"/>
    </source>
</evidence>
<comment type="similarity">
    <text evidence="5">Belongs to the FtsP family.</text>
</comment>
<gene>
    <name evidence="5 8" type="primary">ftsP</name>
    <name evidence="8" type="ORF">NCTC5906_00877</name>
</gene>
<keyword evidence="4 5" id="KW-0131">Cell cycle</keyword>
<evidence type="ECO:0000256" key="5">
    <source>
        <dbReference type="HAMAP-Rule" id="MF_00915"/>
    </source>
</evidence>
<dbReference type="GO" id="GO:0032153">
    <property type="term" value="C:cell division site"/>
    <property type="evidence" value="ECO:0007669"/>
    <property type="project" value="UniProtKB-UniRule"/>
</dbReference>
<dbReference type="InterPro" id="IPR026589">
    <property type="entry name" value="FtsP"/>
</dbReference>
<dbReference type="OrthoDB" id="9757546at2"/>
<dbReference type="Gene3D" id="2.60.40.420">
    <property type="entry name" value="Cupredoxins - blue copper proteins"/>
    <property type="match status" value="3"/>
</dbReference>
<dbReference type="InterPro" id="IPR011707">
    <property type="entry name" value="Cu-oxidase-like_N"/>
</dbReference>
<accession>A0A3S4S3E7</accession>
<evidence type="ECO:0000256" key="2">
    <source>
        <dbReference type="ARBA" id="ARBA00022729"/>
    </source>
</evidence>
<evidence type="ECO:0000313" key="9">
    <source>
        <dbReference type="Proteomes" id="UP000272690"/>
    </source>
</evidence>
<dbReference type="AlphaFoldDB" id="A0A3S4S3E7"/>
<feature type="signal peptide" evidence="6">
    <location>
        <begin position="1"/>
        <end position="28"/>
    </location>
</feature>
<dbReference type="PANTHER" id="PTHR48267:SF1">
    <property type="entry name" value="BILIRUBIN OXIDASE"/>
    <property type="match status" value="1"/>
</dbReference>
<proteinExistence type="inferred from homology"/>
<feature type="chain" id="PRO_5018537827" description="Cell division protein FtsP" evidence="6">
    <location>
        <begin position="29"/>
        <end position="470"/>
    </location>
</feature>
<dbReference type="RefSeq" id="WP_005704339.1">
    <property type="nucleotide sequence ID" value="NZ_AEWB02000016.1"/>
</dbReference>
<dbReference type="PANTHER" id="PTHR48267">
    <property type="entry name" value="CUPREDOXIN SUPERFAMILY PROTEIN"/>
    <property type="match status" value="1"/>
</dbReference>
<keyword evidence="1 5" id="KW-0132">Cell division</keyword>
<evidence type="ECO:0000256" key="3">
    <source>
        <dbReference type="ARBA" id="ARBA00022764"/>
    </source>
</evidence>
<dbReference type="PROSITE" id="PS51318">
    <property type="entry name" value="TAT"/>
    <property type="match status" value="1"/>
</dbReference>
<dbReference type="GeneID" id="49635293"/>
<name>A0A3S4S3E7_AGGAP</name>
<dbReference type="SUPFAM" id="SSF49503">
    <property type="entry name" value="Cupredoxins"/>
    <property type="match status" value="3"/>
</dbReference>
<feature type="domain" description="Plastocyanin-like" evidence="7">
    <location>
        <begin position="52"/>
        <end position="167"/>
    </location>
</feature>
<organism evidence="8 9">
    <name type="scientific">Aggregatibacter aphrophilus ATCC 33389</name>
    <dbReference type="NCBI Taxonomy" id="985008"/>
    <lineage>
        <taxon>Bacteria</taxon>
        <taxon>Pseudomonadati</taxon>
        <taxon>Pseudomonadota</taxon>
        <taxon>Gammaproteobacteria</taxon>
        <taxon>Pasteurellales</taxon>
        <taxon>Pasteurellaceae</taxon>
        <taxon>Aggregatibacter</taxon>
    </lineage>
</organism>
<dbReference type="EMBL" id="LR134327">
    <property type="protein sequence ID" value="VEF42277.1"/>
    <property type="molecule type" value="Genomic_DNA"/>
</dbReference>
<dbReference type="Proteomes" id="UP000272690">
    <property type="component" value="Chromosome"/>
</dbReference>
<protein>
    <recommendedName>
        <fullName evidence="5">Cell division protein FtsP</fullName>
    </recommendedName>
</protein>
<comment type="subcellular location">
    <subcellularLocation>
        <location evidence="5">Periplasm</location>
    </subcellularLocation>
    <text evidence="5">Localizes to the division septum.</text>
</comment>
<keyword evidence="2 6" id="KW-0732">Signal</keyword>
<dbReference type="InterPro" id="IPR006311">
    <property type="entry name" value="TAT_signal"/>
</dbReference>
<dbReference type="InterPro" id="IPR008972">
    <property type="entry name" value="Cupredoxin"/>
</dbReference>
<dbReference type="GO" id="GO:0043093">
    <property type="term" value="P:FtsZ-dependent cytokinesis"/>
    <property type="evidence" value="ECO:0007669"/>
    <property type="project" value="UniProtKB-UniRule"/>
</dbReference>
<dbReference type="SMR" id="A0A3S4S3E7"/>
<keyword evidence="3 5" id="KW-0574">Periplasm</keyword>
<dbReference type="CDD" id="cd13867">
    <property type="entry name" value="CuRO_2_CueO_FtsP"/>
    <property type="match status" value="1"/>
</dbReference>
<sequence length="470" mass="52286">MKNCSRRQLLKTTLFSTALFSVPAPLLAATRPTLTIPPLFETRRGKPIFLNLQNTQASLLPGKRTEVWGFNGVYLGPTIKIKKDDFAKLNWKNNLPQFVAMNIQGLQASGELIGGIAKNLQKDETWAPIIPITQAPSTCWYHACTLANSAYQTYRGLLGLWMIEDKESTKLGLPQKYGVDDIPLILQDMQLNTEGTQLFQQHQGRFIGERLFVNGQEAPYLTVPRGLVRLRVLNASLSRTYELRFDDEREFTLIAQDLGFLPQGQKRNVVMLAPSERVEILVDLNDGENVSLITGTKRGILDNISHFFGSDGELIDNTILELRPEGLAGAFEKKEQTWQFNTDAPSLLSTKVQQERAFHIDVGNATINKNRLDPRRLDVSAKLGSVERWTLSASSPVGFAIRGAKFIVESVNGKALEASEIGWKDSVLINGKVSILVKFENTSSNNYPFTFGASDLMLADKGCIGLMLVQ</sequence>
<dbReference type="HAMAP" id="MF_00915">
    <property type="entry name" value="FtsP"/>
    <property type="match status" value="1"/>
</dbReference>